<dbReference type="PANTHER" id="PTHR43639:SF1">
    <property type="entry name" value="SHORT-CHAIN DEHYDROGENASE_REDUCTASE FAMILY PROTEIN"/>
    <property type="match status" value="1"/>
</dbReference>
<dbReference type="Pfam" id="PF13561">
    <property type="entry name" value="adh_short_C2"/>
    <property type="match status" value="1"/>
</dbReference>
<reference evidence="5 6" key="1">
    <citation type="journal article" date="2018" name="IMA Fungus">
        <title>IMA Genome-F 9: Draft genome sequence of Annulohypoxylon stygium, Aspergillus mulundensis, Berkeleyomyces basicola (syn. Thielaviopsis basicola), Ceratocystis smalleyi, two Cercospora beticola strains, Coleophoma cylindrospora, Fusarium fracticaudum, Phialophora cf. hyalina, and Morchella septimelata.</title>
        <authorList>
            <person name="Wingfield B.D."/>
            <person name="Bills G.F."/>
            <person name="Dong Y."/>
            <person name="Huang W."/>
            <person name="Nel W.J."/>
            <person name="Swalarsk-Parry B.S."/>
            <person name="Vaghefi N."/>
            <person name="Wilken P.M."/>
            <person name="An Z."/>
            <person name="de Beer Z.W."/>
            <person name="De Vos L."/>
            <person name="Chen L."/>
            <person name="Duong T.A."/>
            <person name="Gao Y."/>
            <person name="Hammerbacher A."/>
            <person name="Kikkert J.R."/>
            <person name="Li Y."/>
            <person name="Li H."/>
            <person name="Li K."/>
            <person name="Li Q."/>
            <person name="Liu X."/>
            <person name="Ma X."/>
            <person name="Naidoo K."/>
            <person name="Pethybridge S.J."/>
            <person name="Sun J."/>
            <person name="Steenkamp E.T."/>
            <person name="van der Nest M.A."/>
            <person name="van Wyk S."/>
            <person name="Wingfield M.J."/>
            <person name="Xiong C."/>
            <person name="Yue Q."/>
            <person name="Zhang X."/>
        </authorList>
    </citation>
    <scope>NUCLEOTIDE SEQUENCE [LARGE SCALE GENOMIC DNA]</scope>
    <source>
        <strain evidence="5 6">BP5796</strain>
    </source>
</reference>
<dbReference type="Gene3D" id="3.40.50.720">
    <property type="entry name" value="NAD(P)-binding Rossmann-like Domain"/>
    <property type="match status" value="1"/>
</dbReference>
<evidence type="ECO:0000256" key="3">
    <source>
        <dbReference type="ARBA" id="ARBA00023002"/>
    </source>
</evidence>
<evidence type="ECO:0000256" key="2">
    <source>
        <dbReference type="ARBA" id="ARBA00022857"/>
    </source>
</evidence>
<name>A0A3D8T0E2_9HELO</name>
<evidence type="ECO:0000313" key="6">
    <source>
        <dbReference type="Proteomes" id="UP000256328"/>
    </source>
</evidence>
<keyword evidence="2" id="KW-0521">NADP</keyword>
<dbReference type="FunFam" id="3.40.50.720:FF:000084">
    <property type="entry name" value="Short-chain dehydrogenase reductase"/>
    <property type="match status" value="1"/>
</dbReference>
<proteinExistence type="inferred from homology"/>
<dbReference type="EMBL" id="PDLN01000002">
    <property type="protein sequence ID" value="RDW91969.1"/>
    <property type="molecule type" value="Genomic_DNA"/>
</dbReference>
<dbReference type="SUPFAM" id="SSF51735">
    <property type="entry name" value="NAD(P)-binding Rossmann-fold domains"/>
    <property type="match status" value="1"/>
</dbReference>
<dbReference type="SMART" id="SM00822">
    <property type="entry name" value="PKS_KR"/>
    <property type="match status" value="1"/>
</dbReference>
<dbReference type="Proteomes" id="UP000256328">
    <property type="component" value="Unassembled WGS sequence"/>
</dbReference>
<keyword evidence="6" id="KW-1185">Reference proteome</keyword>
<gene>
    <name evidence="5" type="ORF">BP5796_01363</name>
</gene>
<protein>
    <submittedName>
        <fullName evidence="5">Putative versicolorin reductase</fullName>
    </submittedName>
</protein>
<organism evidence="5 6">
    <name type="scientific">Coleophoma crateriformis</name>
    <dbReference type="NCBI Taxonomy" id="565419"/>
    <lineage>
        <taxon>Eukaryota</taxon>
        <taxon>Fungi</taxon>
        <taxon>Dikarya</taxon>
        <taxon>Ascomycota</taxon>
        <taxon>Pezizomycotina</taxon>
        <taxon>Leotiomycetes</taxon>
        <taxon>Helotiales</taxon>
        <taxon>Dermateaceae</taxon>
        <taxon>Coleophoma</taxon>
    </lineage>
</organism>
<feature type="domain" description="Ketoreductase" evidence="4">
    <location>
        <begin position="17"/>
        <end position="196"/>
    </location>
</feature>
<sequence>MPSSTTAFNGEKSLAGKVILITGSGRGLGRGIALELGQRGASIVVNYANSTKSAESLVQEIELSGSKAFAIKADVSKAKEVARLFKEAKEHFGKLDMVVSNSGTESFKPEEEVTEEDYDRVFGLNTRAQFFVAQQAYINLEQGGRIVLTSSVAAQMSGVPNHALYAGSKAAVEGFVRAFATDCGHKGITVNAIAPGGVKTDMFEQNAWHYAPGATIDTPIADIEKGIASMCPLSRVAVPQDIARVVAFLGHRDSEWINGQILKLSGGSIA</sequence>
<dbReference type="InterPro" id="IPR036291">
    <property type="entry name" value="NAD(P)-bd_dom_sf"/>
</dbReference>
<dbReference type="OrthoDB" id="47007at2759"/>
<dbReference type="PRINTS" id="PR00081">
    <property type="entry name" value="GDHRDH"/>
</dbReference>
<dbReference type="AlphaFoldDB" id="A0A3D8T0E2"/>
<dbReference type="InterPro" id="IPR020904">
    <property type="entry name" value="Sc_DH/Rdtase_CS"/>
</dbReference>
<keyword evidence="3" id="KW-0560">Oxidoreductase</keyword>
<dbReference type="GO" id="GO:0009688">
    <property type="term" value="P:abscisic acid biosynthetic process"/>
    <property type="evidence" value="ECO:0007669"/>
    <property type="project" value="UniProtKB-ARBA"/>
</dbReference>
<dbReference type="PRINTS" id="PR00080">
    <property type="entry name" value="SDRFAMILY"/>
</dbReference>
<evidence type="ECO:0000259" key="4">
    <source>
        <dbReference type="SMART" id="SM00822"/>
    </source>
</evidence>
<dbReference type="PANTHER" id="PTHR43639">
    <property type="entry name" value="OXIDOREDUCTASE, SHORT-CHAIN DEHYDROGENASE/REDUCTASE FAMILY (AFU_ORTHOLOGUE AFUA_5G02870)"/>
    <property type="match status" value="1"/>
</dbReference>
<dbReference type="InterPro" id="IPR002347">
    <property type="entry name" value="SDR_fam"/>
</dbReference>
<dbReference type="InterPro" id="IPR057326">
    <property type="entry name" value="KR_dom"/>
</dbReference>
<comment type="caution">
    <text evidence="5">The sequence shown here is derived from an EMBL/GenBank/DDBJ whole genome shotgun (WGS) entry which is preliminary data.</text>
</comment>
<evidence type="ECO:0000256" key="1">
    <source>
        <dbReference type="ARBA" id="ARBA00006484"/>
    </source>
</evidence>
<accession>A0A3D8T0E2</accession>
<comment type="similarity">
    <text evidence="1">Belongs to the short-chain dehydrogenases/reductases (SDR) family.</text>
</comment>
<evidence type="ECO:0000313" key="5">
    <source>
        <dbReference type="EMBL" id="RDW91969.1"/>
    </source>
</evidence>
<dbReference type="GO" id="GO:0016491">
    <property type="term" value="F:oxidoreductase activity"/>
    <property type="evidence" value="ECO:0007669"/>
    <property type="project" value="UniProtKB-KW"/>
</dbReference>
<dbReference type="PROSITE" id="PS00061">
    <property type="entry name" value="ADH_SHORT"/>
    <property type="match status" value="1"/>
</dbReference>